<comment type="caution">
    <text evidence="2">The sequence shown here is derived from an EMBL/GenBank/DDBJ whole genome shotgun (WGS) entry which is preliminary data.</text>
</comment>
<name>A0ABQ8IGK0_9ROSI</name>
<evidence type="ECO:0000313" key="2">
    <source>
        <dbReference type="EMBL" id="KAH7575792.1"/>
    </source>
</evidence>
<accession>A0ABQ8IGK0</accession>
<sequence>MRLLLSQPSLQYKRVVMGCIKELMVTYSAFLLKYRAKDWWKALQRRHPEGITWGSILVAEYEKKFSDLIRAVPFIADNEEQKVNRFAVGLNPKIRAYVSSAAYTQFRSLVEAATRVERSMEAIPKPKKQKRGWTVDQKTDLKHQGIPAEVEDSREVEASPADPVPEEADATPKVVTGTITVFNHDAYVL</sequence>
<gene>
    <name evidence="2" type="ORF">JRO89_XS02G0222000</name>
</gene>
<evidence type="ECO:0000256" key="1">
    <source>
        <dbReference type="SAM" id="MobiDB-lite"/>
    </source>
</evidence>
<proteinExistence type="predicted"/>
<organism evidence="2 3">
    <name type="scientific">Xanthoceras sorbifolium</name>
    <dbReference type="NCBI Taxonomy" id="99658"/>
    <lineage>
        <taxon>Eukaryota</taxon>
        <taxon>Viridiplantae</taxon>
        <taxon>Streptophyta</taxon>
        <taxon>Embryophyta</taxon>
        <taxon>Tracheophyta</taxon>
        <taxon>Spermatophyta</taxon>
        <taxon>Magnoliopsida</taxon>
        <taxon>eudicotyledons</taxon>
        <taxon>Gunneridae</taxon>
        <taxon>Pentapetalae</taxon>
        <taxon>rosids</taxon>
        <taxon>malvids</taxon>
        <taxon>Sapindales</taxon>
        <taxon>Sapindaceae</taxon>
        <taxon>Xanthoceroideae</taxon>
        <taxon>Xanthoceras</taxon>
    </lineage>
</organism>
<dbReference type="Proteomes" id="UP000827721">
    <property type="component" value="Unassembled WGS sequence"/>
</dbReference>
<keyword evidence="3" id="KW-1185">Reference proteome</keyword>
<feature type="region of interest" description="Disordered" evidence="1">
    <location>
        <begin position="146"/>
        <end position="171"/>
    </location>
</feature>
<reference evidence="2 3" key="1">
    <citation type="submission" date="2021-02" db="EMBL/GenBank/DDBJ databases">
        <title>Plant Genome Project.</title>
        <authorList>
            <person name="Zhang R.-G."/>
        </authorList>
    </citation>
    <scope>NUCLEOTIDE SEQUENCE [LARGE SCALE GENOMIC DNA]</scope>
    <source>
        <tissue evidence="2">Leaves</tissue>
    </source>
</reference>
<dbReference type="EMBL" id="JAFEMO010000002">
    <property type="protein sequence ID" value="KAH7575792.1"/>
    <property type="molecule type" value="Genomic_DNA"/>
</dbReference>
<protein>
    <recommendedName>
        <fullName evidence="4">Retrotransposon gag domain-containing protein</fullName>
    </recommendedName>
</protein>
<evidence type="ECO:0000313" key="3">
    <source>
        <dbReference type="Proteomes" id="UP000827721"/>
    </source>
</evidence>
<evidence type="ECO:0008006" key="4">
    <source>
        <dbReference type="Google" id="ProtNLM"/>
    </source>
</evidence>